<dbReference type="Proteomes" id="UP001151287">
    <property type="component" value="Unassembled WGS sequence"/>
</dbReference>
<reference evidence="2" key="1">
    <citation type="journal article" date="2022" name="Cell">
        <title>Repeat-based holocentromeres influence genome architecture and karyotype evolution.</title>
        <authorList>
            <person name="Hofstatter P.G."/>
            <person name="Thangavel G."/>
            <person name="Lux T."/>
            <person name="Neumann P."/>
            <person name="Vondrak T."/>
            <person name="Novak P."/>
            <person name="Zhang M."/>
            <person name="Costa L."/>
            <person name="Castellani M."/>
            <person name="Scott A."/>
            <person name="Toegelov H."/>
            <person name="Fuchs J."/>
            <person name="Mata-Sucre Y."/>
            <person name="Dias Y."/>
            <person name="Vanzela A.L.L."/>
            <person name="Huettel B."/>
            <person name="Almeida C.C.S."/>
            <person name="Simkova H."/>
            <person name="Souza G."/>
            <person name="Pedrosa-Harand A."/>
            <person name="Macas J."/>
            <person name="Mayer K.F.X."/>
            <person name="Houben A."/>
            <person name="Marques A."/>
        </authorList>
    </citation>
    <scope>NUCLEOTIDE SEQUENCE</scope>
    <source>
        <strain evidence="2">RhyBre1mFocal</strain>
    </source>
</reference>
<proteinExistence type="predicted"/>
<evidence type="ECO:0000256" key="1">
    <source>
        <dbReference type="SAM" id="MobiDB-lite"/>
    </source>
</evidence>
<keyword evidence="3" id="KW-1185">Reference proteome</keyword>
<dbReference type="PANTHER" id="PTHR35510:SF1">
    <property type="entry name" value="DBH-LIKE MONOOXYGENASE"/>
    <property type="match status" value="1"/>
</dbReference>
<dbReference type="OrthoDB" id="1937743at2759"/>
<comment type="caution">
    <text evidence="2">The sequence shown here is derived from an EMBL/GenBank/DDBJ whole genome shotgun (WGS) entry which is preliminary data.</text>
</comment>
<dbReference type="EMBL" id="JAMQYH010000002">
    <property type="protein sequence ID" value="KAJ1698215.1"/>
    <property type="molecule type" value="Genomic_DNA"/>
</dbReference>
<gene>
    <name evidence="2" type="ORF">LUZ63_006727</name>
</gene>
<dbReference type="PANTHER" id="PTHR35510">
    <property type="entry name" value="DBH-LIKE MONOOXYGENASE"/>
    <property type="match status" value="1"/>
</dbReference>
<evidence type="ECO:0000313" key="2">
    <source>
        <dbReference type="EMBL" id="KAJ1698215.1"/>
    </source>
</evidence>
<accession>A0A9Q0CQE0</accession>
<dbReference type="AlphaFoldDB" id="A0A9Q0CQE0"/>
<evidence type="ECO:0000313" key="3">
    <source>
        <dbReference type="Proteomes" id="UP001151287"/>
    </source>
</evidence>
<organism evidence="2 3">
    <name type="scientific">Rhynchospora breviuscula</name>
    <dbReference type="NCBI Taxonomy" id="2022672"/>
    <lineage>
        <taxon>Eukaryota</taxon>
        <taxon>Viridiplantae</taxon>
        <taxon>Streptophyta</taxon>
        <taxon>Embryophyta</taxon>
        <taxon>Tracheophyta</taxon>
        <taxon>Spermatophyta</taxon>
        <taxon>Magnoliopsida</taxon>
        <taxon>Liliopsida</taxon>
        <taxon>Poales</taxon>
        <taxon>Cyperaceae</taxon>
        <taxon>Cyperoideae</taxon>
        <taxon>Rhynchosporeae</taxon>
        <taxon>Rhynchospora</taxon>
    </lineage>
</organism>
<sequence>MAKRKEIEEAIEEFSNPAIKIRRLEPKLPPIEEVPFPFGGVRDEPTSEMAYIMDETVPPSSDMPYRMDETVSPSSSADDRTIVLYTPSDPLLNVGPVPSNPSVLISPQLLKKLKNHMLHHGSSQNMEDKSPAGNECLAVVPWVPPVSATMASYWSSSQQDQDPVGIEEPMESEDNSLMEVENEPAGAHGTSIFCGNGGSEGFHPQWQLHCMTPGTPPNSTSHLMWSQ</sequence>
<feature type="region of interest" description="Disordered" evidence="1">
    <location>
        <begin position="56"/>
        <end position="76"/>
    </location>
</feature>
<protein>
    <submittedName>
        <fullName evidence="2">Uncharacterized protein</fullName>
    </submittedName>
</protein>
<name>A0A9Q0CQE0_9POAL</name>